<feature type="domain" description="ABC transporter" evidence="5">
    <location>
        <begin position="10"/>
        <end position="249"/>
    </location>
</feature>
<dbReference type="GO" id="GO:0016887">
    <property type="term" value="F:ATP hydrolysis activity"/>
    <property type="evidence" value="ECO:0007669"/>
    <property type="project" value="InterPro"/>
</dbReference>
<dbReference type="InterPro" id="IPR003439">
    <property type="entry name" value="ABC_transporter-like_ATP-bd"/>
</dbReference>
<dbReference type="Gene3D" id="3.40.50.300">
    <property type="entry name" value="P-loop containing nucleotide triphosphate hydrolases"/>
    <property type="match status" value="1"/>
</dbReference>
<evidence type="ECO:0000256" key="4">
    <source>
        <dbReference type="ARBA" id="ARBA00038388"/>
    </source>
</evidence>
<comment type="caution">
    <text evidence="6">The sequence shown here is derived from an EMBL/GenBank/DDBJ whole genome shotgun (WGS) entry which is preliminary data.</text>
</comment>
<dbReference type="Pfam" id="PF00005">
    <property type="entry name" value="ABC_tran"/>
    <property type="match status" value="1"/>
</dbReference>
<dbReference type="GO" id="GO:0005886">
    <property type="term" value="C:plasma membrane"/>
    <property type="evidence" value="ECO:0007669"/>
    <property type="project" value="TreeGrafter"/>
</dbReference>
<keyword evidence="7" id="KW-1185">Reference proteome</keyword>
<dbReference type="InterPro" id="IPR017911">
    <property type="entry name" value="MacB-like_ATP-bd"/>
</dbReference>
<keyword evidence="2" id="KW-0547">Nucleotide-binding</keyword>
<dbReference type="RefSeq" id="WP_170032520.1">
    <property type="nucleotide sequence ID" value="NZ_JABDTL010000001.1"/>
</dbReference>
<dbReference type="FunFam" id="3.40.50.300:FF:000032">
    <property type="entry name" value="Export ABC transporter ATP-binding protein"/>
    <property type="match status" value="1"/>
</dbReference>
<keyword evidence="3 6" id="KW-0067">ATP-binding</keyword>
<dbReference type="Proteomes" id="UP000582837">
    <property type="component" value="Unassembled WGS sequence"/>
</dbReference>
<dbReference type="SUPFAM" id="SSF52540">
    <property type="entry name" value="P-loop containing nucleoside triphosphate hydrolases"/>
    <property type="match status" value="1"/>
</dbReference>
<accession>A0A841H0Z7</accession>
<dbReference type="GO" id="GO:0098796">
    <property type="term" value="C:membrane protein complex"/>
    <property type="evidence" value="ECO:0007669"/>
    <property type="project" value="UniProtKB-ARBA"/>
</dbReference>
<evidence type="ECO:0000256" key="3">
    <source>
        <dbReference type="ARBA" id="ARBA00022840"/>
    </source>
</evidence>
<dbReference type="PANTHER" id="PTHR24220">
    <property type="entry name" value="IMPORT ATP-BINDING PROTEIN"/>
    <property type="match status" value="1"/>
</dbReference>
<dbReference type="CDD" id="cd03255">
    <property type="entry name" value="ABC_MJ0796_LolCDE_FtsE"/>
    <property type="match status" value="1"/>
</dbReference>
<dbReference type="InterPro" id="IPR015854">
    <property type="entry name" value="ABC_transpr_LolD-like"/>
</dbReference>
<keyword evidence="1" id="KW-0813">Transport</keyword>
<dbReference type="EMBL" id="JACHIA010000010">
    <property type="protein sequence ID" value="MBB6071765.1"/>
    <property type="molecule type" value="Genomic_DNA"/>
</dbReference>
<evidence type="ECO:0000313" key="7">
    <source>
        <dbReference type="Proteomes" id="UP000582837"/>
    </source>
</evidence>
<dbReference type="SMART" id="SM00382">
    <property type="entry name" value="AAA"/>
    <property type="match status" value="1"/>
</dbReference>
<evidence type="ECO:0000313" key="6">
    <source>
        <dbReference type="EMBL" id="MBB6071765.1"/>
    </source>
</evidence>
<sequence length="256" mass="27844">MSSTENRPVIELANVQRVYRTGKTEVAALRGVDLTVMPGEMIAIMGSSGSGKSTLMNTLGCLDVPTGGSYTLDGIRVESLGRDSLADLRNQKLGFVFQGFNLLARTSALDNVELPLLYDRRGRWKGTRAMAAAALERVGLGGRLDHEPSELSGGQQQRVAIARALVTQPTLLLADEPTGNLDSRTTIEIMALFQELNDEGVTIVLVTHEPEVAQYARRVVEVRDGRILRDHPVDDRRRAADDLAAMDAAAEYREAA</sequence>
<comment type="similarity">
    <text evidence="4">Belongs to the ABC transporter superfamily. Macrolide exporter (TC 3.A.1.122) family.</text>
</comment>
<dbReference type="AlphaFoldDB" id="A0A841H0Z7"/>
<evidence type="ECO:0000256" key="2">
    <source>
        <dbReference type="ARBA" id="ARBA00022741"/>
    </source>
</evidence>
<dbReference type="GO" id="GO:0005524">
    <property type="term" value="F:ATP binding"/>
    <property type="evidence" value="ECO:0007669"/>
    <property type="project" value="UniProtKB-KW"/>
</dbReference>
<organism evidence="6 7">
    <name type="scientific">Longimicrobium terrae</name>
    <dbReference type="NCBI Taxonomy" id="1639882"/>
    <lineage>
        <taxon>Bacteria</taxon>
        <taxon>Pseudomonadati</taxon>
        <taxon>Gemmatimonadota</taxon>
        <taxon>Longimicrobiia</taxon>
        <taxon>Longimicrobiales</taxon>
        <taxon>Longimicrobiaceae</taxon>
        <taxon>Longimicrobium</taxon>
    </lineage>
</organism>
<dbReference type="InterPro" id="IPR003593">
    <property type="entry name" value="AAA+_ATPase"/>
</dbReference>
<dbReference type="PROSITE" id="PS50893">
    <property type="entry name" value="ABC_TRANSPORTER_2"/>
    <property type="match status" value="1"/>
</dbReference>
<protein>
    <submittedName>
        <fullName evidence="6">Putative ABC transport system ATP-binding protein</fullName>
    </submittedName>
</protein>
<reference evidence="6 7" key="1">
    <citation type="submission" date="2020-08" db="EMBL/GenBank/DDBJ databases">
        <title>Genomic Encyclopedia of Type Strains, Phase IV (KMG-IV): sequencing the most valuable type-strain genomes for metagenomic binning, comparative biology and taxonomic classification.</title>
        <authorList>
            <person name="Goeker M."/>
        </authorList>
    </citation>
    <scope>NUCLEOTIDE SEQUENCE [LARGE SCALE GENOMIC DNA]</scope>
    <source>
        <strain evidence="6 7">DSM 29007</strain>
    </source>
</reference>
<dbReference type="PROSITE" id="PS00211">
    <property type="entry name" value="ABC_TRANSPORTER_1"/>
    <property type="match status" value="1"/>
</dbReference>
<evidence type="ECO:0000256" key="1">
    <source>
        <dbReference type="ARBA" id="ARBA00022448"/>
    </source>
</evidence>
<dbReference type="GO" id="GO:0022857">
    <property type="term" value="F:transmembrane transporter activity"/>
    <property type="evidence" value="ECO:0007669"/>
    <property type="project" value="UniProtKB-ARBA"/>
</dbReference>
<dbReference type="InterPro" id="IPR027417">
    <property type="entry name" value="P-loop_NTPase"/>
</dbReference>
<name>A0A841H0Z7_9BACT</name>
<proteinExistence type="inferred from homology"/>
<dbReference type="InterPro" id="IPR017871">
    <property type="entry name" value="ABC_transporter-like_CS"/>
</dbReference>
<gene>
    <name evidence="6" type="ORF">HNQ61_003404</name>
</gene>
<dbReference type="PANTHER" id="PTHR24220:SF86">
    <property type="entry name" value="ABC TRANSPORTER ABCH.1"/>
    <property type="match status" value="1"/>
</dbReference>
<evidence type="ECO:0000259" key="5">
    <source>
        <dbReference type="PROSITE" id="PS50893"/>
    </source>
</evidence>